<dbReference type="InterPro" id="IPR044934">
    <property type="entry name" value="Streptopain_sf"/>
</dbReference>
<protein>
    <submittedName>
        <fullName evidence="1">Uncharacterized protein</fullName>
    </submittedName>
</protein>
<dbReference type="InterPro" id="IPR000200">
    <property type="entry name" value="Peptidase_C10"/>
</dbReference>
<feature type="non-terminal residue" evidence="1">
    <location>
        <position position="243"/>
    </location>
</feature>
<proteinExistence type="predicted"/>
<gene>
    <name evidence="1" type="ORF">S01H1_72521</name>
</gene>
<dbReference type="AlphaFoldDB" id="X0XGS8"/>
<comment type="caution">
    <text evidence="1">The sequence shown here is derived from an EMBL/GenBank/DDBJ whole genome shotgun (WGS) entry which is preliminary data.</text>
</comment>
<dbReference type="GO" id="GO:0006508">
    <property type="term" value="P:proteolysis"/>
    <property type="evidence" value="ECO:0007669"/>
    <property type="project" value="InterPro"/>
</dbReference>
<dbReference type="SUPFAM" id="SSF54001">
    <property type="entry name" value="Cysteine proteinases"/>
    <property type="match status" value="1"/>
</dbReference>
<feature type="non-terminal residue" evidence="1">
    <location>
        <position position="1"/>
    </location>
</feature>
<dbReference type="EMBL" id="BARS01048377">
    <property type="protein sequence ID" value="GAG35848.1"/>
    <property type="molecule type" value="Genomic_DNA"/>
</dbReference>
<accession>X0XGS8</accession>
<dbReference type="GO" id="GO:0008234">
    <property type="term" value="F:cysteine-type peptidase activity"/>
    <property type="evidence" value="ECO:0007669"/>
    <property type="project" value="InterPro"/>
</dbReference>
<dbReference type="InterPro" id="IPR038765">
    <property type="entry name" value="Papain-like_cys_pep_sf"/>
</dbReference>
<dbReference type="Gene3D" id="3.90.70.50">
    <property type="entry name" value="Peptidase C10, streptopain"/>
    <property type="match status" value="1"/>
</dbReference>
<reference evidence="1" key="1">
    <citation type="journal article" date="2014" name="Front. Microbiol.">
        <title>High frequency of phylogenetically diverse reductive dehalogenase-homologous genes in deep subseafloor sedimentary metagenomes.</title>
        <authorList>
            <person name="Kawai M."/>
            <person name="Futagami T."/>
            <person name="Toyoda A."/>
            <person name="Takaki Y."/>
            <person name="Nishi S."/>
            <person name="Hori S."/>
            <person name="Arai W."/>
            <person name="Tsubouchi T."/>
            <person name="Morono Y."/>
            <person name="Uchiyama I."/>
            <person name="Ito T."/>
            <person name="Fujiyama A."/>
            <person name="Inagaki F."/>
            <person name="Takami H."/>
        </authorList>
    </citation>
    <scope>NUCLEOTIDE SEQUENCE</scope>
    <source>
        <strain evidence="1">Expedition CK06-06</strain>
    </source>
</reference>
<name>X0XGS8_9ZZZZ</name>
<sequence length="243" mass="25784">GALCYDAGLSVNMDYGPSGAIGGSGANGLAPADALKNTFSYSSAVKGYDSNSGPGQPIPIAMNNSYTGLLGMINPNLDAGYPVILGLVRYGLDGKTQVAGHEIVCDGYGFNLQVRYHHLNMGWGGVDDLWYSLDTIETTPDYDAVYQCVYNIRPTGTGEMVSGRVTGLNGIPIAGVQVSASVDPPPPPPTIPLPVRDSTNDRGIYAFRDSFFNQFLGSNTSYIVCAGRSGYFFQPHPQSLYTT</sequence>
<organism evidence="1">
    <name type="scientific">marine sediment metagenome</name>
    <dbReference type="NCBI Taxonomy" id="412755"/>
    <lineage>
        <taxon>unclassified sequences</taxon>
        <taxon>metagenomes</taxon>
        <taxon>ecological metagenomes</taxon>
    </lineage>
</organism>
<dbReference type="Pfam" id="PF01640">
    <property type="entry name" value="Peptidase_C10"/>
    <property type="match status" value="1"/>
</dbReference>
<evidence type="ECO:0000313" key="1">
    <source>
        <dbReference type="EMBL" id="GAG35848.1"/>
    </source>
</evidence>